<evidence type="ECO:0000256" key="2">
    <source>
        <dbReference type="SAM" id="SignalP"/>
    </source>
</evidence>
<keyword evidence="2" id="KW-0732">Signal</keyword>
<evidence type="ECO:0000256" key="1">
    <source>
        <dbReference type="SAM" id="MobiDB-lite"/>
    </source>
</evidence>
<feature type="signal peptide" evidence="2">
    <location>
        <begin position="1"/>
        <end position="21"/>
    </location>
</feature>
<name>A0ABN3JIA5_9ACTN</name>
<organism evidence="3 4">
    <name type="scientific">Streptomyces glaucus</name>
    <dbReference type="NCBI Taxonomy" id="284029"/>
    <lineage>
        <taxon>Bacteria</taxon>
        <taxon>Bacillati</taxon>
        <taxon>Actinomycetota</taxon>
        <taxon>Actinomycetes</taxon>
        <taxon>Kitasatosporales</taxon>
        <taxon>Streptomycetaceae</taxon>
        <taxon>Streptomyces</taxon>
    </lineage>
</organism>
<evidence type="ECO:0008006" key="5">
    <source>
        <dbReference type="Google" id="ProtNLM"/>
    </source>
</evidence>
<reference evidence="3 4" key="1">
    <citation type="journal article" date="2019" name="Int. J. Syst. Evol. Microbiol.">
        <title>The Global Catalogue of Microorganisms (GCM) 10K type strain sequencing project: providing services to taxonomists for standard genome sequencing and annotation.</title>
        <authorList>
            <consortium name="The Broad Institute Genomics Platform"/>
            <consortium name="The Broad Institute Genome Sequencing Center for Infectious Disease"/>
            <person name="Wu L."/>
            <person name="Ma J."/>
        </authorList>
    </citation>
    <scope>NUCLEOTIDE SEQUENCE [LARGE SCALE GENOMIC DNA]</scope>
    <source>
        <strain evidence="3 4">JCM 6922</strain>
    </source>
</reference>
<gene>
    <name evidence="3" type="ORF">GCM10010421_19440</name>
</gene>
<accession>A0ABN3JIA5</accession>
<dbReference type="PROSITE" id="PS51257">
    <property type="entry name" value="PROKAR_LIPOPROTEIN"/>
    <property type="match status" value="1"/>
</dbReference>
<dbReference type="EMBL" id="BAAATK010000009">
    <property type="protein sequence ID" value="GAA2431101.1"/>
    <property type="molecule type" value="Genomic_DNA"/>
</dbReference>
<proteinExistence type="predicted"/>
<evidence type="ECO:0000313" key="3">
    <source>
        <dbReference type="EMBL" id="GAA2431101.1"/>
    </source>
</evidence>
<protein>
    <recommendedName>
        <fullName evidence="5">Secreted protein</fullName>
    </recommendedName>
</protein>
<comment type="caution">
    <text evidence="3">The sequence shown here is derived from an EMBL/GenBank/DDBJ whole genome shotgun (WGS) entry which is preliminary data.</text>
</comment>
<keyword evidence="4" id="KW-1185">Reference proteome</keyword>
<feature type="region of interest" description="Disordered" evidence="1">
    <location>
        <begin position="23"/>
        <end position="44"/>
    </location>
</feature>
<sequence length="89" mass="9919">MRRLPVTAVTLLSAALLAACAQGEPEPTHPTRSAAEAAWHTSTPEQRRAYCDAYSKHDPQHPIEVPTHQSAETNEEFADDFYEVLKKQC</sequence>
<evidence type="ECO:0000313" key="4">
    <source>
        <dbReference type="Proteomes" id="UP001500460"/>
    </source>
</evidence>
<dbReference type="Proteomes" id="UP001500460">
    <property type="component" value="Unassembled WGS sequence"/>
</dbReference>
<feature type="chain" id="PRO_5047436653" description="Secreted protein" evidence="2">
    <location>
        <begin position="22"/>
        <end position="89"/>
    </location>
</feature>